<dbReference type="PANTHER" id="PTHR44051">
    <property type="entry name" value="GLUTATHIONE S-TRANSFERASE-RELATED"/>
    <property type="match status" value="1"/>
</dbReference>
<dbReference type="Proteomes" id="UP000594118">
    <property type="component" value="Chromosome"/>
</dbReference>
<keyword evidence="4" id="KW-1185">Reference proteome</keyword>
<name>A0A7L9WR67_9RHOB</name>
<dbReference type="RefSeq" id="WP_193080198.1">
    <property type="nucleotide sequence ID" value="NZ_CP045201.1"/>
</dbReference>
<dbReference type="EMBL" id="CP045201">
    <property type="protein sequence ID" value="QOL82207.1"/>
    <property type="molecule type" value="Genomic_DNA"/>
</dbReference>
<feature type="domain" description="GST N-terminal" evidence="1">
    <location>
        <begin position="1"/>
        <end position="75"/>
    </location>
</feature>
<dbReference type="PROSITE" id="PS50405">
    <property type="entry name" value="GST_CTER"/>
    <property type="match status" value="1"/>
</dbReference>
<sequence length="200" mass="22190">MYNVIGSANNRTFRVIWMLEELGQPYQRTHAHPHDASLAPHTPLGKLPVLLVDGQPLTDSAAILTYLADKHGGLTASAGTIARARQDGVTHQILDEIEGPLWTATRHSFILPEQHRVPAIKESLRWEFARSCEKLAVRMQGEFLMGNAFSVPDLLAVHCLDWATSAKFPVENPVLLDYATRVRARDAYRATRASEKAMAA</sequence>
<dbReference type="SFLD" id="SFLDS00019">
    <property type="entry name" value="Glutathione_Transferase_(cytos"/>
    <property type="match status" value="1"/>
</dbReference>
<accession>A0A7L9WR67</accession>
<dbReference type="Pfam" id="PF13409">
    <property type="entry name" value="GST_N_2"/>
    <property type="match status" value="1"/>
</dbReference>
<dbReference type="PROSITE" id="PS50404">
    <property type="entry name" value="GST_NTER"/>
    <property type="match status" value="1"/>
</dbReference>
<dbReference type="Gene3D" id="1.20.1050.10">
    <property type="match status" value="1"/>
</dbReference>
<reference evidence="3 4" key="1">
    <citation type="submission" date="2019-10" db="EMBL/GenBank/DDBJ databases">
        <title>Pseudopuniceibacterium sp. HQ09 islated from Antarctica.</title>
        <authorList>
            <person name="Liao L."/>
            <person name="Su S."/>
            <person name="Chen B."/>
            <person name="Yu Y."/>
        </authorList>
    </citation>
    <scope>NUCLEOTIDE SEQUENCE [LARGE SCALE GENOMIC DNA]</scope>
    <source>
        <strain evidence="3 4">HQ09</strain>
    </source>
</reference>
<dbReference type="InterPro" id="IPR036249">
    <property type="entry name" value="Thioredoxin-like_sf"/>
</dbReference>
<dbReference type="SUPFAM" id="SSF52833">
    <property type="entry name" value="Thioredoxin-like"/>
    <property type="match status" value="1"/>
</dbReference>
<dbReference type="PANTHER" id="PTHR44051:SF8">
    <property type="entry name" value="GLUTATHIONE S-TRANSFERASE GSTA"/>
    <property type="match status" value="1"/>
</dbReference>
<dbReference type="InterPro" id="IPR040079">
    <property type="entry name" value="Glutathione_S-Trfase"/>
</dbReference>
<organism evidence="3 4">
    <name type="scientific">Pseudooceanicola spongiae</name>
    <dbReference type="NCBI Taxonomy" id="2613965"/>
    <lineage>
        <taxon>Bacteria</taxon>
        <taxon>Pseudomonadati</taxon>
        <taxon>Pseudomonadota</taxon>
        <taxon>Alphaproteobacteria</taxon>
        <taxon>Rhodobacterales</taxon>
        <taxon>Paracoccaceae</taxon>
        <taxon>Pseudooceanicola</taxon>
    </lineage>
</organism>
<evidence type="ECO:0000313" key="4">
    <source>
        <dbReference type="Proteomes" id="UP000594118"/>
    </source>
</evidence>
<gene>
    <name evidence="3" type="ORF">F3W81_16025</name>
</gene>
<dbReference type="CDD" id="cd03046">
    <property type="entry name" value="GST_N_GTT1_like"/>
    <property type="match status" value="1"/>
</dbReference>
<evidence type="ECO:0000259" key="2">
    <source>
        <dbReference type="PROSITE" id="PS50405"/>
    </source>
</evidence>
<dbReference type="KEGG" id="pshq:F3W81_16025"/>
<keyword evidence="3" id="KW-0808">Transferase</keyword>
<dbReference type="AlphaFoldDB" id="A0A7L9WR67"/>
<feature type="domain" description="GST C-terminal" evidence="2">
    <location>
        <begin position="79"/>
        <end position="200"/>
    </location>
</feature>
<dbReference type="InterPro" id="IPR036282">
    <property type="entry name" value="Glutathione-S-Trfase_C_sf"/>
</dbReference>
<protein>
    <submittedName>
        <fullName evidence="3">Glutathione S-transferase</fullName>
    </submittedName>
</protein>
<dbReference type="SUPFAM" id="SSF47616">
    <property type="entry name" value="GST C-terminal domain-like"/>
    <property type="match status" value="1"/>
</dbReference>
<dbReference type="InterPro" id="IPR004045">
    <property type="entry name" value="Glutathione_S-Trfase_N"/>
</dbReference>
<dbReference type="InterPro" id="IPR010987">
    <property type="entry name" value="Glutathione-S-Trfase_C-like"/>
</dbReference>
<evidence type="ECO:0000259" key="1">
    <source>
        <dbReference type="PROSITE" id="PS50404"/>
    </source>
</evidence>
<dbReference type="Gene3D" id="3.40.30.10">
    <property type="entry name" value="Glutaredoxin"/>
    <property type="match status" value="1"/>
</dbReference>
<evidence type="ECO:0000313" key="3">
    <source>
        <dbReference type="EMBL" id="QOL82207.1"/>
    </source>
</evidence>
<dbReference type="GO" id="GO:0016740">
    <property type="term" value="F:transferase activity"/>
    <property type="evidence" value="ECO:0007669"/>
    <property type="project" value="UniProtKB-KW"/>
</dbReference>
<proteinExistence type="predicted"/>